<evidence type="ECO:0000313" key="1">
    <source>
        <dbReference type="EMBL" id="AUD04601.1"/>
    </source>
</evidence>
<dbReference type="NCBIfam" id="TIGR04474">
    <property type="entry name" value="tcm_partner"/>
    <property type="match status" value="1"/>
</dbReference>
<proteinExistence type="predicted"/>
<keyword evidence="2" id="KW-1185">Reference proteome</keyword>
<dbReference type="RefSeq" id="WP_100990666.1">
    <property type="nucleotide sequence ID" value="NZ_CP025096.1"/>
</dbReference>
<evidence type="ECO:0000313" key="2">
    <source>
        <dbReference type="Proteomes" id="UP000232883"/>
    </source>
</evidence>
<dbReference type="Proteomes" id="UP000232883">
    <property type="component" value="Chromosome"/>
</dbReference>
<evidence type="ECO:0008006" key="3">
    <source>
        <dbReference type="Google" id="ProtNLM"/>
    </source>
</evidence>
<accession>A0A2K8Z420</accession>
<sequence>MKGKWERLVYIDLFSGSGYASIRGIDRIVQTSPLIALNTPNPFTDFFFSEFESPKMESLKARVNDCYPNRDITYYEGDTNENVLKICEDLEHIHSKYKTLCFCFVDPFSLNLHFDTIKKLSVFNIDFLILLAIHMDYNRNLSLYLSEENEKVSHFLGNTNWREDLKKSPDKQNIVSFLATQYDKKMLNLGYLTPVDKQQIKTGLTNIPLYHLAFYSRHKLGNDFFLKVRHHGESMQLNLF</sequence>
<dbReference type="EMBL" id="CP025096">
    <property type="protein sequence ID" value="AUD04601.1"/>
    <property type="molecule type" value="Genomic_DNA"/>
</dbReference>
<reference evidence="1 2" key="1">
    <citation type="submission" date="2017-11" db="EMBL/GenBank/DDBJ databases">
        <title>Taxonomic description and genome sequences of Spirosoma HA7 sp. nov., isolated from pollen microhabitat of Corylus avellana.</title>
        <authorList>
            <person name="Ambika Manirajan B."/>
            <person name="Suarez C."/>
            <person name="Ratering S."/>
            <person name="Geissler-Plaum R."/>
            <person name="Cardinale M."/>
            <person name="Sylvia S."/>
        </authorList>
    </citation>
    <scope>NUCLEOTIDE SEQUENCE [LARGE SCALE GENOMIC DNA]</scope>
    <source>
        <strain evidence="1 2">HA7</strain>
    </source>
</reference>
<protein>
    <recommendedName>
        <fullName evidence="3">Three-Cys-motif partner protein TcmP</fullName>
    </recommendedName>
</protein>
<dbReference type="InterPro" id="IPR031009">
    <property type="entry name" value="Tcm_partner"/>
</dbReference>
<gene>
    <name evidence="1" type="ORF">CWM47_23785</name>
</gene>
<dbReference type="KEGG" id="spir:CWM47_23785"/>
<dbReference type="OrthoDB" id="7838592at2"/>
<dbReference type="AlphaFoldDB" id="A0A2K8Z420"/>
<name>A0A2K8Z420_9BACT</name>
<organism evidence="1 2">
    <name type="scientific">Spirosoma pollinicola</name>
    <dbReference type="NCBI Taxonomy" id="2057025"/>
    <lineage>
        <taxon>Bacteria</taxon>
        <taxon>Pseudomonadati</taxon>
        <taxon>Bacteroidota</taxon>
        <taxon>Cytophagia</taxon>
        <taxon>Cytophagales</taxon>
        <taxon>Cytophagaceae</taxon>
        <taxon>Spirosoma</taxon>
    </lineage>
</organism>